<keyword evidence="4 11" id="KW-0662">Pyridine nucleotide biosynthesis</keyword>
<dbReference type="PANTHER" id="PTHR39321:SF3">
    <property type="entry name" value="PHOSPHOPANTETHEINE ADENYLYLTRANSFERASE"/>
    <property type="match status" value="1"/>
</dbReference>
<comment type="catalytic activity">
    <reaction evidence="10 11">
        <text>nicotinate beta-D-ribonucleotide + ATP + H(+) = deamido-NAD(+) + diphosphate</text>
        <dbReference type="Rhea" id="RHEA:22860"/>
        <dbReference type="ChEBI" id="CHEBI:15378"/>
        <dbReference type="ChEBI" id="CHEBI:30616"/>
        <dbReference type="ChEBI" id="CHEBI:33019"/>
        <dbReference type="ChEBI" id="CHEBI:57502"/>
        <dbReference type="ChEBI" id="CHEBI:58437"/>
        <dbReference type="EC" id="2.7.7.18"/>
    </reaction>
</comment>
<keyword evidence="5 11" id="KW-0808">Transferase</keyword>
<gene>
    <name evidence="11" type="primary">nadD</name>
    <name evidence="13" type="ORF">RHAB15C_0000384</name>
</gene>
<dbReference type="InterPro" id="IPR005248">
    <property type="entry name" value="NadD/NMNAT"/>
</dbReference>
<accession>A0ABX8YYV4</accession>
<dbReference type="InterPro" id="IPR014729">
    <property type="entry name" value="Rossmann-like_a/b/a_fold"/>
</dbReference>
<evidence type="ECO:0000256" key="5">
    <source>
        <dbReference type="ARBA" id="ARBA00022679"/>
    </source>
</evidence>
<name>A0ABX8YYV4_9BACT</name>
<evidence type="ECO:0000256" key="2">
    <source>
        <dbReference type="ARBA" id="ARBA00005019"/>
    </source>
</evidence>
<dbReference type="Proteomes" id="UP000822862">
    <property type="component" value="Chromosome"/>
</dbReference>
<dbReference type="CDD" id="cd02165">
    <property type="entry name" value="NMNAT"/>
    <property type="match status" value="1"/>
</dbReference>
<dbReference type="Pfam" id="PF01467">
    <property type="entry name" value="CTP_transf_like"/>
    <property type="match status" value="1"/>
</dbReference>
<evidence type="ECO:0000256" key="6">
    <source>
        <dbReference type="ARBA" id="ARBA00022695"/>
    </source>
</evidence>
<protein>
    <recommendedName>
        <fullName evidence="11">Probable nicotinate-nucleotide adenylyltransferase</fullName>
        <ecNumber evidence="11">2.7.7.18</ecNumber>
    </recommendedName>
    <alternativeName>
        <fullName evidence="11">Deamido-NAD(+) diphosphorylase</fullName>
    </alternativeName>
    <alternativeName>
        <fullName evidence="11">Deamido-NAD(+) pyrophosphorylase</fullName>
    </alternativeName>
    <alternativeName>
        <fullName evidence="11">Nicotinate mononucleotide adenylyltransferase</fullName>
        <shortName evidence="11">NaMN adenylyltransferase</shortName>
    </alternativeName>
</protein>
<sequence length="200" mass="23268">MDCSLRKQKIGLFGGSFDPFHFGHLNLIVNLLEHAHLDKVFICPAKSTAFKIPHVSIEHRTSMLQLMIEESPSLTLLDWEIQMQKPYTIDTVKRLKKRGEIDLFLLLGEDLLPNLHLWHQIEDLLRLVTPLIASRFVTSQFIDFKLSSQAESKLKKGFIKIPLMEISSEVIRQRLQQRKFCKHLVPAKILDYIQVNHLYS</sequence>
<feature type="domain" description="Cytidyltransferase-like" evidence="12">
    <location>
        <begin position="12"/>
        <end position="173"/>
    </location>
</feature>
<evidence type="ECO:0000256" key="7">
    <source>
        <dbReference type="ARBA" id="ARBA00022741"/>
    </source>
</evidence>
<evidence type="ECO:0000256" key="10">
    <source>
        <dbReference type="ARBA" id="ARBA00048721"/>
    </source>
</evidence>
<organism evidence="13 14">
    <name type="scientific">Candidatus Rhabdochlamydia porcellionis</name>
    <dbReference type="NCBI Taxonomy" id="225148"/>
    <lineage>
        <taxon>Bacteria</taxon>
        <taxon>Pseudomonadati</taxon>
        <taxon>Chlamydiota</taxon>
        <taxon>Chlamydiia</taxon>
        <taxon>Parachlamydiales</taxon>
        <taxon>Candidatus Rhabdochlamydiaceae</taxon>
        <taxon>Candidatus Rhabdochlamydia</taxon>
    </lineage>
</organism>
<evidence type="ECO:0000256" key="1">
    <source>
        <dbReference type="ARBA" id="ARBA00002324"/>
    </source>
</evidence>
<dbReference type="GO" id="GO:0004515">
    <property type="term" value="F:nicotinate-nucleotide adenylyltransferase activity"/>
    <property type="evidence" value="ECO:0007669"/>
    <property type="project" value="UniProtKB-EC"/>
</dbReference>
<comment type="similarity">
    <text evidence="3 11">Belongs to the NadD family.</text>
</comment>
<reference evidence="13 14" key="1">
    <citation type="submission" date="2020-01" db="EMBL/GenBank/DDBJ databases">
        <authorList>
            <person name="Sixt B."/>
            <person name="Schulz F."/>
            <person name="Kostanjsek R."/>
            <person name="Koestlbacher S."/>
            <person name="Collingro A."/>
            <person name="Toenshoff E."/>
            <person name="Horn M."/>
        </authorList>
    </citation>
    <scope>NUCLEOTIDE SEQUENCE [LARGE SCALE GENOMIC DNA]</scope>
    <source>
        <strain evidence="13 14">15C</strain>
    </source>
</reference>
<keyword evidence="14" id="KW-1185">Reference proteome</keyword>
<dbReference type="PANTHER" id="PTHR39321">
    <property type="entry name" value="NICOTINATE-NUCLEOTIDE ADENYLYLTRANSFERASE-RELATED"/>
    <property type="match status" value="1"/>
</dbReference>
<dbReference type="HAMAP" id="MF_00244">
    <property type="entry name" value="NaMN_adenylyltr"/>
    <property type="match status" value="1"/>
</dbReference>
<dbReference type="RefSeq" id="WP_194844959.1">
    <property type="nucleotide sequence ID" value="NZ_CP075585.1"/>
</dbReference>
<evidence type="ECO:0000256" key="4">
    <source>
        <dbReference type="ARBA" id="ARBA00022642"/>
    </source>
</evidence>
<evidence type="ECO:0000313" key="14">
    <source>
        <dbReference type="Proteomes" id="UP000822862"/>
    </source>
</evidence>
<evidence type="ECO:0000256" key="3">
    <source>
        <dbReference type="ARBA" id="ARBA00009014"/>
    </source>
</evidence>
<dbReference type="SUPFAM" id="SSF52374">
    <property type="entry name" value="Nucleotidylyl transferase"/>
    <property type="match status" value="1"/>
</dbReference>
<evidence type="ECO:0000313" key="13">
    <source>
        <dbReference type="EMBL" id="QZA58510.1"/>
    </source>
</evidence>
<dbReference type="Gene3D" id="3.40.50.620">
    <property type="entry name" value="HUPs"/>
    <property type="match status" value="1"/>
</dbReference>
<reference evidence="13 14" key="2">
    <citation type="submission" date="2021-05" db="EMBL/GenBank/DDBJ databases">
        <title>Ecology and evolution of chlamydial symbionts of arthropods.</title>
        <authorList>
            <person name="Halter T."/>
            <person name="Sixt B.S."/>
            <person name="Toenshoff E.R."/>
            <person name="Koestlbacher S."/>
            <person name="Schulz F."/>
            <person name="Kostanjsek R."/>
            <person name="Collingro A."/>
            <person name="Hendrickx F."/>
            <person name="Horn M."/>
        </authorList>
    </citation>
    <scope>NUCLEOTIDE SEQUENCE [LARGE SCALE GENOMIC DNA]</scope>
    <source>
        <strain evidence="13 14">15C</strain>
    </source>
</reference>
<keyword evidence="6 11" id="KW-0548">Nucleotidyltransferase</keyword>
<dbReference type="NCBIfam" id="TIGR00482">
    <property type="entry name" value="nicotinate (nicotinamide) nucleotide adenylyltransferase"/>
    <property type="match status" value="1"/>
</dbReference>
<comment type="pathway">
    <text evidence="2 11">Cofactor biosynthesis; NAD(+) biosynthesis; deamido-NAD(+) from nicotinate D-ribonucleotide: step 1/1.</text>
</comment>
<evidence type="ECO:0000256" key="11">
    <source>
        <dbReference type="HAMAP-Rule" id="MF_00244"/>
    </source>
</evidence>
<comment type="function">
    <text evidence="1 11">Catalyzes the reversible adenylation of nicotinate mononucleotide (NaMN) to nicotinic acid adenine dinucleotide (NaAD).</text>
</comment>
<evidence type="ECO:0000256" key="8">
    <source>
        <dbReference type="ARBA" id="ARBA00022840"/>
    </source>
</evidence>
<dbReference type="EC" id="2.7.7.18" evidence="11"/>
<evidence type="ECO:0000256" key="9">
    <source>
        <dbReference type="ARBA" id="ARBA00023027"/>
    </source>
</evidence>
<dbReference type="InterPro" id="IPR004821">
    <property type="entry name" value="Cyt_trans-like"/>
</dbReference>
<keyword evidence="9 11" id="KW-0520">NAD</keyword>
<proteinExistence type="inferred from homology"/>
<dbReference type="EMBL" id="CP075585">
    <property type="protein sequence ID" value="QZA58510.1"/>
    <property type="molecule type" value="Genomic_DNA"/>
</dbReference>
<keyword evidence="8 11" id="KW-0067">ATP-binding</keyword>
<keyword evidence="7 11" id="KW-0547">Nucleotide-binding</keyword>
<evidence type="ECO:0000259" key="12">
    <source>
        <dbReference type="Pfam" id="PF01467"/>
    </source>
</evidence>
<dbReference type="NCBIfam" id="TIGR00125">
    <property type="entry name" value="cyt_tran_rel"/>
    <property type="match status" value="1"/>
</dbReference>